<accession>A0AA41Y6F0</accession>
<reference evidence="1" key="1">
    <citation type="submission" date="2022-10" db="EMBL/GenBank/DDBJ databases">
        <title>Gaoshiqiia sediminis gen. nov., sp. nov., isolated from coastal sediment.</title>
        <authorList>
            <person name="Yu W.X."/>
            <person name="Mu D.S."/>
            <person name="Du J.Z."/>
            <person name="Liang Y.Q."/>
        </authorList>
    </citation>
    <scope>NUCLEOTIDE SEQUENCE</scope>
    <source>
        <strain evidence="1">A06</strain>
    </source>
</reference>
<keyword evidence="2" id="KW-1185">Reference proteome</keyword>
<sequence>MKRHILKFTIEAVFIFLFFSCEKVIEIDLNISEPKIVIESEISNQPGPYTVRLTETVNFREENAFPTLSKATVRIYDDAGNTETLTETITGFYNANAIQGTPGRTYTLEVTTGENTYKAVSTMPPPVNIDTLTVENTGSFGPAGNGETINVQFTDPTGKNNYYRFVLIINGIEQDGVFIDNDELQDGEIKNLLLTNYSENTKLNTGDYVTVLLQTLDKSTYEYFRTLRQISGSEGGPMEQSTSPANPISNINNGALGYFNTCAVTSKSIIIP</sequence>
<organism evidence="1 2">
    <name type="scientific">Gaoshiqia sediminis</name>
    <dbReference type="NCBI Taxonomy" id="2986998"/>
    <lineage>
        <taxon>Bacteria</taxon>
        <taxon>Pseudomonadati</taxon>
        <taxon>Bacteroidota</taxon>
        <taxon>Bacteroidia</taxon>
        <taxon>Marinilabiliales</taxon>
        <taxon>Prolixibacteraceae</taxon>
        <taxon>Gaoshiqia</taxon>
    </lineage>
</organism>
<dbReference type="Pfam" id="PF14054">
    <property type="entry name" value="DUF4249"/>
    <property type="match status" value="1"/>
</dbReference>
<comment type="caution">
    <text evidence="1">The sequence shown here is derived from an EMBL/GenBank/DDBJ whole genome shotgun (WGS) entry which is preliminary data.</text>
</comment>
<protein>
    <submittedName>
        <fullName evidence="1">DUF4249 domain-containing protein</fullName>
    </submittedName>
</protein>
<evidence type="ECO:0000313" key="2">
    <source>
        <dbReference type="Proteomes" id="UP001163821"/>
    </source>
</evidence>
<dbReference type="RefSeq" id="WP_282590939.1">
    <property type="nucleotide sequence ID" value="NZ_JAPAAF010000006.1"/>
</dbReference>
<dbReference type="Proteomes" id="UP001163821">
    <property type="component" value="Unassembled WGS sequence"/>
</dbReference>
<dbReference type="InterPro" id="IPR025345">
    <property type="entry name" value="DUF4249"/>
</dbReference>
<dbReference type="AlphaFoldDB" id="A0AA41Y6F0"/>
<name>A0AA41Y6F0_9BACT</name>
<proteinExistence type="predicted"/>
<evidence type="ECO:0000313" key="1">
    <source>
        <dbReference type="EMBL" id="MCW0482336.1"/>
    </source>
</evidence>
<dbReference type="EMBL" id="JAPAAF010000006">
    <property type="protein sequence ID" value="MCW0482336.1"/>
    <property type="molecule type" value="Genomic_DNA"/>
</dbReference>
<gene>
    <name evidence="1" type="ORF">N2K84_06315</name>
</gene>